<comment type="caution">
    <text evidence="2">The sequence shown here is derived from an EMBL/GenBank/DDBJ whole genome shotgun (WGS) entry which is preliminary data.</text>
</comment>
<evidence type="ECO:0000259" key="1">
    <source>
        <dbReference type="Pfam" id="PF12804"/>
    </source>
</evidence>
<dbReference type="RefSeq" id="WP_029634945.1">
    <property type="nucleotide sequence ID" value="NZ_JACJTA010000049.1"/>
</dbReference>
<accession>A0ABR8GV79</accession>
<protein>
    <submittedName>
        <fullName evidence="2">Nucleotidyltransferase family protein</fullName>
    </submittedName>
</protein>
<dbReference type="CDD" id="cd04182">
    <property type="entry name" value="GT_2_like_f"/>
    <property type="match status" value="1"/>
</dbReference>
<evidence type="ECO:0000313" key="3">
    <source>
        <dbReference type="Proteomes" id="UP000660380"/>
    </source>
</evidence>
<feature type="domain" description="MobA-like NTP transferase" evidence="1">
    <location>
        <begin position="9"/>
        <end position="170"/>
    </location>
</feature>
<dbReference type="Gene3D" id="3.90.550.10">
    <property type="entry name" value="Spore Coat Polysaccharide Biosynthesis Protein SpsA, Chain A"/>
    <property type="match status" value="1"/>
</dbReference>
<proteinExistence type="predicted"/>
<dbReference type="EMBL" id="JACJTA010000049">
    <property type="protein sequence ID" value="MBD2606861.1"/>
    <property type="molecule type" value="Genomic_DNA"/>
</dbReference>
<gene>
    <name evidence="2" type="ORF">H6G81_20585</name>
</gene>
<evidence type="ECO:0000313" key="2">
    <source>
        <dbReference type="EMBL" id="MBD2606861.1"/>
    </source>
</evidence>
<keyword evidence="3" id="KW-1185">Reference proteome</keyword>
<dbReference type="SUPFAM" id="SSF53448">
    <property type="entry name" value="Nucleotide-diphospho-sugar transferases"/>
    <property type="match status" value="1"/>
</dbReference>
<sequence>MTTPTIGIIILAAGASTRMGKPKQLLSYQGRSLLRHITEVAIASQNQPIIVVLGANAEIIKPEICQLPVQIVENLQWGLGMSSSIRAGVEALNALGQNVEAVVITLCDQPFVSPEVINQLVEAYRLTPKAIVASEYANTLGVPALFHHTFFSKLANLKQGEGAKQIIKKYINQVTSVPFLQGKIDIDTPDDYEQLQIMIDPLI</sequence>
<organism evidence="2 3">
    <name type="scientific">Scytonema hofmannii FACHB-248</name>
    <dbReference type="NCBI Taxonomy" id="1842502"/>
    <lineage>
        <taxon>Bacteria</taxon>
        <taxon>Bacillati</taxon>
        <taxon>Cyanobacteriota</taxon>
        <taxon>Cyanophyceae</taxon>
        <taxon>Nostocales</taxon>
        <taxon>Scytonemataceae</taxon>
        <taxon>Scytonema</taxon>
    </lineage>
</organism>
<reference evidence="2 3" key="1">
    <citation type="journal article" date="2020" name="ISME J.">
        <title>Comparative genomics reveals insights into cyanobacterial evolution and habitat adaptation.</title>
        <authorList>
            <person name="Chen M.Y."/>
            <person name="Teng W.K."/>
            <person name="Zhao L."/>
            <person name="Hu C.X."/>
            <person name="Zhou Y.K."/>
            <person name="Han B.P."/>
            <person name="Song L.R."/>
            <person name="Shu W.S."/>
        </authorList>
    </citation>
    <scope>NUCLEOTIDE SEQUENCE [LARGE SCALE GENOMIC DNA]</scope>
    <source>
        <strain evidence="2 3">FACHB-248</strain>
    </source>
</reference>
<dbReference type="Pfam" id="PF12804">
    <property type="entry name" value="NTP_transf_3"/>
    <property type="match status" value="1"/>
</dbReference>
<dbReference type="InterPro" id="IPR025877">
    <property type="entry name" value="MobA-like_NTP_Trfase"/>
</dbReference>
<dbReference type="Proteomes" id="UP000660380">
    <property type="component" value="Unassembled WGS sequence"/>
</dbReference>
<dbReference type="PANTHER" id="PTHR43777">
    <property type="entry name" value="MOLYBDENUM COFACTOR CYTIDYLYLTRANSFERASE"/>
    <property type="match status" value="1"/>
</dbReference>
<dbReference type="InterPro" id="IPR029044">
    <property type="entry name" value="Nucleotide-diphossugar_trans"/>
</dbReference>
<dbReference type="PANTHER" id="PTHR43777:SF1">
    <property type="entry name" value="MOLYBDENUM COFACTOR CYTIDYLYLTRANSFERASE"/>
    <property type="match status" value="1"/>
</dbReference>
<name>A0ABR8GV79_9CYAN</name>